<evidence type="ECO:0000256" key="2">
    <source>
        <dbReference type="ARBA" id="ARBA00022475"/>
    </source>
</evidence>
<comment type="similarity">
    <text evidence="1">Belongs to the CATSPERD family.</text>
</comment>
<accession>A0A7J8I444</accession>
<feature type="domain" description="CATSPERD/E C-terminal" evidence="13">
    <location>
        <begin position="139"/>
        <end position="251"/>
    </location>
</feature>
<evidence type="ECO:0000256" key="6">
    <source>
        <dbReference type="ARBA" id="ARBA00022989"/>
    </source>
</evidence>
<gene>
    <name evidence="15" type="ORF">HJG59_002147</name>
</gene>
<dbReference type="Pfam" id="PF22850">
    <property type="entry name" value="CATSPERD-E_C"/>
    <property type="match status" value="1"/>
</dbReference>
<organism evidence="15 16">
    <name type="scientific">Molossus molossus</name>
    <name type="common">Pallas' mastiff bat</name>
    <name type="synonym">Vespertilio molossus</name>
    <dbReference type="NCBI Taxonomy" id="27622"/>
    <lineage>
        <taxon>Eukaryota</taxon>
        <taxon>Metazoa</taxon>
        <taxon>Chordata</taxon>
        <taxon>Craniata</taxon>
        <taxon>Vertebrata</taxon>
        <taxon>Euteleostomi</taxon>
        <taxon>Mammalia</taxon>
        <taxon>Eutheria</taxon>
        <taxon>Laurasiatheria</taxon>
        <taxon>Chiroptera</taxon>
        <taxon>Yangochiroptera</taxon>
        <taxon>Molossidae</taxon>
        <taxon>Molossus</taxon>
    </lineage>
</organism>
<dbReference type="GO" id="GO:0036128">
    <property type="term" value="C:CatSper complex"/>
    <property type="evidence" value="ECO:0007669"/>
    <property type="project" value="InterPro"/>
</dbReference>
<evidence type="ECO:0000256" key="11">
    <source>
        <dbReference type="ARBA" id="ARBA00023273"/>
    </source>
</evidence>
<evidence type="ECO:0000256" key="3">
    <source>
        <dbReference type="ARBA" id="ARBA00022692"/>
    </source>
</evidence>
<evidence type="ECO:0000313" key="16">
    <source>
        <dbReference type="Proteomes" id="UP000550707"/>
    </source>
</evidence>
<dbReference type="AlphaFoldDB" id="A0A7J8I444"/>
<dbReference type="PANTHER" id="PTHR33722:SF1">
    <property type="entry name" value="CATION CHANNEL SPERM-ASSOCIATED AUXILIARY SUBUNIT DELTA"/>
    <property type="match status" value="1"/>
</dbReference>
<evidence type="ECO:0000259" key="13">
    <source>
        <dbReference type="Pfam" id="PF22850"/>
    </source>
</evidence>
<keyword evidence="2" id="KW-1003">Cell membrane</keyword>
<dbReference type="EMBL" id="JACASF010000004">
    <property type="protein sequence ID" value="KAF6479327.1"/>
    <property type="molecule type" value="Genomic_DNA"/>
</dbReference>
<dbReference type="PANTHER" id="PTHR33722">
    <property type="entry name" value="CATION CHANNEL SPERM-ASSOCIATED PROTEIN SUBUNIT DELTA-RELATED"/>
    <property type="match status" value="1"/>
</dbReference>
<dbReference type="Proteomes" id="UP000550707">
    <property type="component" value="Unassembled WGS sequence"/>
</dbReference>
<feature type="domain" description="CATSPERD Ig-like" evidence="14">
    <location>
        <begin position="1"/>
        <end position="109"/>
    </location>
</feature>
<evidence type="ECO:0000256" key="5">
    <source>
        <dbReference type="ARBA" id="ARBA00022846"/>
    </source>
</evidence>
<keyword evidence="10" id="KW-0325">Glycoprotein</keyword>
<keyword evidence="11" id="KW-0966">Cell projection</keyword>
<dbReference type="GO" id="GO:0097228">
    <property type="term" value="C:sperm principal piece"/>
    <property type="evidence" value="ECO:0007669"/>
    <property type="project" value="TreeGrafter"/>
</dbReference>
<dbReference type="GO" id="GO:0030317">
    <property type="term" value="P:flagellated sperm motility"/>
    <property type="evidence" value="ECO:0007669"/>
    <property type="project" value="TreeGrafter"/>
</dbReference>
<keyword evidence="4" id="KW-0732">Signal</keyword>
<evidence type="ECO:0000256" key="1">
    <source>
        <dbReference type="ARBA" id="ARBA00010246"/>
    </source>
</evidence>
<evidence type="ECO:0000256" key="12">
    <source>
        <dbReference type="ARBA" id="ARBA00037793"/>
    </source>
</evidence>
<evidence type="ECO:0000313" key="15">
    <source>
        <dbReference type="EMBL" id="KAF6479327.1"/>
    </source>
</evidence>
<comment type="caution">
    <text evidence="15">The sequence shown here is derived from an EMBL/GenBank/DDBJ whole genome shotgun (WGS) entry which is preliminary data.</text>
</comment>
<dbReference type="InterPro" id="IPR055451">
    <property type="entry name" value="Ig-like_CATSPERD"/>
</dbReference>
<reference evidence="15 16" key="1">
    <citation type="journal article" date="2020" name="Nature">
        <title>Six reference-quality genomes reveal evolution of bat adaptations.</title>
        <authorList>
            <person name="Jebb D."/>
            <person name="Huang Z."/>
            <person name="Pippel M."/>
            <person name="Hughes G.M."/>
            <person name="Lavrichenko K."/>
            <person name="Devanna P."/>
            <person name="Winkler S."/>
            <person name="Jermiin L.S."/>
            <person name="Skirmuntt E.C."/>
            <person name="Katzourakis A."/>
            <person name="Burkitt-Gray L."/>
            <person name="Ray D.A."/>
            <person name="Sullivan K.A.M."/>
            <person name="Roscito J.G."/>
            <person name="Kirilenko B.M."/>
            <person name="Davalos L.M."/>
            <person name="Corthals A.P."/>
            <person name="Power M.L."/>
            <person name="Jones G."/>
            <person name="Ransome R.D."/>
            <person name="Dechmann D.K.N."/>
            <person name="Locatelli A.G."/>
            <person name="Puechmaille S.J."/>
            <person name="Fedrigo O."/>
            <person name="Jarvis E.D."/>
            <person name="Hiller M."/>
            <person name="Vernes S.C."/>
            <person name="Myers E.W."/>
            <person name="Teeling E.C."/>
        </authorList>
    </citation>
    <scope>NUCLEOTIDE SEQUENCE [LARGE SCALE GENOMIC DNA]</scope>
    <source>
        <strain evidence="15">MMolMol1</strain>
        <tissue evidence="15">Muscle</tissue>
    </source>
</reference>
<dbReference type="InterPro" id="IPR028751">
    <property type="entry name" value="CATSPERD/E"/>
</dbReference>
<evidence type="ECO:0000256" key="7">
    <source>
        <dbReference type="ARBA" id="ARBA00023069"/>
    </source>
</evidence>
<evidence type="ECO:0000256" key="10">
    <source>
        <dbReference type="ARBA" id="ARBA00023180"/>
    </source>
</evidence>
<keyword evidence="5" id="KW-0282">Flagellum</keyword>
<comment type="subcellular location">
    <subcellularLocation>
        <location evidence="12">Cell projection</location>
        <location evidence="12">Cilium</location>
        <location evidence="12">Flagellum membrane</location>
        <topology evidence="12">Single-pass type I membrane protein</topology>
    </subcellularLocation>
</comment>
<keyword evidence="6" id="KW-1133">Transmembrane helix</keyword>
<protein>
    <submittedName>
        <fullName evidence="15">Cation channel sperm associated auxiliary subunit delta</fullName>
    </submittedName>
</protein>
<proteinExistence type="inferred from homology"/>
<dbReference type="InterPro" id="IPR053814">
    <property type="entry name" value="CATSPERD/E_C"/>
</dbReference>
<evidence type="ECO:0000256" key="4">
    <source>
        <dbReference type="ARBA" id="ARBA00022729"/>
    </source>
</evidence>
<keyword evidence="8" id="KW-0472">Membrane</keyword>
<name>A0A7J8I444_MOLMO</name>
<dbReference type="Pfam" id="PF23747">
    <property type="entry name" value="Ig-like_CATSPERD"/>
    <property type="match status" value="1"/>
</dbReference>
<keyword evidence="16" id="KW-1185">Reference proteome</keyword>
<evidence type="ECO:0000256" key="8">
    <source>
        <dbReference type="ARBA" id="ARBA00023136"/>
    </source>
</evidence>
<evidence type="ECO:0000259" key="14">
    <source>
        <dbReference type="Pfam" id="PF23747"/>
    </source>
</evidence>
<sequence>MYIIDMNSELELTALMIPRPGTSPVPLATVSNPHSLGLQAIIYEDGYTYEGNTKYRLNISLRQQHLWGRTDPNFTSSIKRPTISTITVDIANKEISCVDLKPLTALISVGCDLTKKIIIQNEISACYKGFLDPVALQDNYSYVIEKEAYDPNFRGQPATKDLVVHYPYEKLGCPLLVYYNTPWKPVMELWREGKFQEIVEAEFVLLEVNGLFTYTYSLTAGTALCISQPQNWTTILENAGDKGPFAWDRELLLAGDHLQCLCVWGTPTDLHPTGDHHHRAHAGDPAVRVAGLHDSHTATHGEGPRVQRVLGQSVQKV</sequence>
<evidence type="ECO:0000256" key="9">
    <source>
        <dbReference type="ARBA" id="ARBA00023157"/>
    </source>
</evidence>
<dbReference type="GO" id="GO:0048240">
    <property type="term" value="P:sperm capacitation"/>
    <property type="evidence" value="ECO:0007669"/>
    <property type="project" value="TreeGrafter"/>
</dbReference>
<keyword evidence="7" id="KW-0969">Cilium</keyword>
<keyword evidence="3" id="KW-0812">Transmembrane</keyword>
<keyword evidence="9" id="KW-1015">Disulfide bond</keyword>